<evidence type="ECO:0000313" key="2">
    <source>
        <dbReference type="Proteomes" id="UP001589828"/>
    </source>
</evidence>
<evidence type="ECO:0008006" key="3">
    <source>
        <dbReference type="Google" id="ProtNLM"/>
    </source>
</evidence>
<sequence>MKVPVLLTLLLLMFIGCRQAEKKPIKIIKTDTLQSLPKTATAISEPDDSLVSANWRDSLIDDYIKRSDNDLVKLSRGDTAIHEGWMFDQIEKRGAATYFVYNIGHDNDTGAGVVYVSDSWVFIDSLSRKLYESQPDESLKEWKH</sequence>
<proteinExistence type="predicted"/>
<organism evidence="1 2">
    <name type="scientific">Mucilaginibacter angelicae</name>
    <dbReference type="NCBI Taxonomy" id="869718"/>
    <lineage>
        <taxon>Bacteria</taxon>
        <taxon>Pseudomonadati</taxon>
        <taxon>Bacteroidota</taxon>
        <taxon>Sphingobacteriia</taxon>
        <taxon>Sphingobacteriales</taxon>
        <taxon>Sphingobacteriaceae</taxon>
        <taxon>Mucilaginibacter</taxon>
    </lineage>
</organism>
<protein>
    <recommendedName>
        <fullName evidence="3">Lipoprotein</fullName>
    </recommendedName>
</protein>
<dbReference type="Proteomes" id="UP001589828">
    <property type="component" value="Unassembled WGS sequence"/>
</dbReference>
<evidence type="ECO:0000313" key="1">
    <source>
        <dbReference type="EMBL" id="MFC0514170.1"/>
    </source>
</evidence>
<dbReference type="RefSeq" id="WP_377022024.1">
    <property type="nucleotide sequence ID" value="NZ_JBHLTS010000019.1"/>
</dbReference>
<name>A0ABV6L3Z1_9SPHI</name>
<reference evidence="1 2" key="1">
    <citation type="submission" date="2024-09" db="EMBL/GenBank/DDBJ databases">
        <authorList>
            <person name="Sun Q."/>
            <person name="Mori K."/>
        </authorList>
    </citation>
    <scope>NUCLEOTIDE SEQUENCE [LARGE SCALE GENOMIC DNA]</scope>
    <source>
        <strain evidence="1 2">NCAIM B.02415</strain>
    </source>
</reference>
<dbReference type="PROSITE" id="PS51257">
    <property type="entry name" value="PROKAR_LIPOPROTEIN"/>
    <property type="match status" value="1"/>
</dbReference>
<comment type="caution">
    <text evidence="1">The sequence shown here is derived from an EMBL/GenBank/DDBJ whole genome shotgun (WGS) entry which is preliminary data.</text>
</comment>
<accession>A0ABV6L3Z1</accession>
<gene>
    <name evidence="1" type="ORF">ACFFGT_08170</name>
</gene>
<keyword evidence="2" id="KW-1185">Reference proteome</keyword>
<dbReference type="EMBL" id="JBHLTS010000019">
    <property type="protein sequence ID" value="MFC0514170.1"/>
    <property type="molecule type" value="Genomic_DNA"/>
</dbReference>